<dbReference type="SUPFAM" id="SSF54534">
    <property type="entry name" value="FKBP-like"/>
    <property type="match status" value="1"/>
</dbReference>
<keyword evidence="5" id="KW-0143">Chaperone</keyword>
<dbReference type="PROSITE" id="PS50198">
    <property type="entry name" value="PPIC_PPIASE_2"/>
    <property type="match status" value="1"/>
</dbReference>
<keyword evidence="6 9" id="KW-0413">Isomerase</keyword>
<evidence type="ECO:0000256" key="7">
    <source>
        <dbReference type="ARBA" id="ARBA00030642"/>
    </source>
</evidence>
<gene>
    <name evidence="12" type="primary">surA</name>
    <name evidence="12" type="ORF">JAN5088_01179</name>
</gene>
<dbReference type="InterPro" id="IPR015391">
    <property type="entry name" value="SurA_N"/>
</dbReference>
<dbReference type="AlphaFoldDB" id="A0A0M6XQX1"/>
<dbReference type="InterPro" id="IPR050280">
    <property type="entry name" value="OMP_Chaperone_SurA"/>
</dbReference>
<dbReference type="STRING" id="282197.SAMN04488517_10525"/>
<evidence type="ECO:0000256" key="10">
    <source>
        <dbReference type="SAM" id="SignalP"/>
    </source>
</evidence>
<keyword evidence="3" id="KW-0574">Periplasm</keyword>
<dbReference type="EMBL" id="CXPG01000013">
    <property type="protein sequence ID" value="CTQ32414.1"/>
    <property type="molecule type" value="Genomic_DNA"/>
</dbReference>
<dbReference type="Gene3D" id="3.10.50.40">
    <property type="match status" value="1"/>
</dbReference>
<evidence type="ECO:0000256" key="8">
    <source>
        <dbReference type="ARBA" id="ARBA00031484"/>
    </source>
</evidence>
<dbReference type="PANTHER" id="PTHR47637">
    <property type="entry name" value="CHAPERONE SURA"/>
    <property type="match status" value="1"/>
</dbReference>
<dbReference type="Pfam" id="PF00639">
    <property type="entry name" value="Rotamase"/>
    <property type="match status" value="1"/>
</dbReference>
<dbReference type="Proteomes" id="UP000048908">
    <property type="component" value="Unassembled WGS sequence"/>
</dbReference>
<dbReference type="RefSeq" id="WP_055681862.1">
    <property type="nucleotide sequence ID" value="NZ_CXPG01000013.1"/>
</dbReference>
<accession>A0A0M6XQX1</accession>
<dbReference type="InterPro" id="IPR046357">
    <property type="entry name" value="PPIase_dom_sf"/>
</dbReference>
<reference evidence="12 13" key="1">
    <citation type="submission" date="2015-07" db="EMBL/GenBank/DDBJ databases">
        <authorList>
            <person name="Noorani M."/>
        </authorList>
    </citation>
    <scope>NUCLEOTIDE SEQUENCE [LARGE SCALE GENOMIC DNA]</scope>
    <source>
        <strain evidence="12 13">CECT 5088</strain>
    </source>
</reference>
<dbReference type="GO" id="GO:0003755">
    <property type="term" value="F:peptidyl-prolyl cis-trans isomerase activity"/>
    <property type="evidence" value="ECO:0007669"/>
    <property type="project" value="UniProtKB-KW"/>
</dbReference>
<keyword evidence="13" id="KW-1185">Reference proteome</keyword>
<proteinExistence type="predicted"/>
<evidence type="ECO:0000256" key="9">
    <source>
        <dbReference type="PROSITE-ProRule" id="PRU00278"/>
    </source>
</evidence>
<evidence type="ECO:0000256" key="1">
    <source>
        <dbReference type="ARBA" id="ARBA00018370"/>
    </source>
</evidence>
<sequence>MNGFLATLGLAAMLLTGALGAPVAAQQPFAAAATVNGQAITNFQVQQRALFFGLLRAPGADTESATQALIDETLQNQAARAAGIALTEEELDEGMVEFAGRANLSPDQFIAALAQGGVEPETFRDFVRNGMLWRSYVQQRFGPVSRPSDAEIDRKLARGGAPGVRVLLSEIALPLTPETAGEVQALAQRLSDTITTQAGFEAAARQYSRSNTAQRGGRLDWLDLSNMAPPIAEQVLTLAPGQVSDPVNLGSFIGLFILRDLDENAPTPPAGLSIDYAEYLIPGGRTPQALEQASRLRARVDVCDDLYGVAREDRAPEGTLRRETRPVSEIPADLRQELAKLDAGEASMLLAGNGYLRFVMLCGRDANASEDAFRTLGQQLLNQRLTSYSDGYLEELRADAVITR</sequence>
<evidence type="ECO:0000256" key="5">
    <source>
        <dbReference type="ARBA" id="ARBA00023186"/>
    </source>
</evidence>
<dbReference type="Pfam" id="PF09312">
    <property type="entry name" value="SurA_N"/>
    <property type="match status" value="1"/>
</dbReference>
<name>A0A0M6XQX1_9RHOB</name>
<dbReference type="PANTHER" id="PTHR47637:SF1">
    <property type="entry name" value="CHAPERONE SURA"/>
    <property type="match status" value="1"/>
</dbReference>
<dbReference type="SUPFAM" id="SSF109998">
    <property type="entry name" value="Triger factor/SurA peptide-binding domain-like"/>
    <property type="match status" value="1"/>
</dbReference>
<keyword evidence="4 9" id="KW-0697">Rotamase</keyword>
<feature type="domain" description="PpiC" evidence="11">
    <location>
        <begin position="163"/>
        <end position="260"/>
    </location>
</feature>
<evidence type="ECO:0000313" key="12">
    <source>
        <dbReference type="EMBL" id="CTQ32414.1"/>
    </source>
</evidence>
<keyword evidence="2 10" id="KW-0732">Signal</keyword>
<evidence type="ECO:0000259" key="11">
    <source>
        <dbReference type="PROSITE" id="PS50198"/>
    </source>
</evidence>
<organism evidence="12 13">
    <name type="scientific">Jannaschia rubra</name>
    <dbReference type="NCBI Taxonomy" id="282197"/>
    <lineage>
        <taxon>Bacteria</taxon>
        <taxon>Pseudomonadati</taxon>
        <taxon>Pseudomonadota</taxon>
        <taxon>Alphaproteobacteria</taxon>
        <taxon>Rhodobacterales</taxon>
        <taxon>Roseobacteraceae</taxon>
        <taxon>Jannaschia</taxon>
    </lineage>
</organism>
<feature type="signal peptide" evidence="10">
    <location>
        <begin position="1"/>
        <end position="20"/>
    </location>
</feature>
<protein>
    <recommendedName>
        <fullName evidence="1">Parvulin-like PPIase</fullName>
    </recommendedName>
    <alternativeName>
        <fullName evidence="7">Peptidyl-prolyl cis-trans isomerase plp</fullName>
    </alternativeName>
    <alternativeName>
        <fullName evidence="8">Rotamase plp</fullName>
    </alternativeName>
</protein>
<feature type="chain" id="PRO_5007778395" description="Parvulin-like PPIase" evidence="10">
    <location>
        <begin position="21"/>
        <end position="404"/>
    </location>
</feature>
<dbReference type="OrthoDB" id="9791746at2"/>
<evidence type="ECO:0000313" key="13">
    <source>
        <dbReference type="Proteomes" id="UP000048908"/>
    </source>
</evidence>
<evidence type="ECO:0000256" key="3">
    <source>
        <dbReference type="ARBA" id="ARBA00022764"/>
    </source>
</evidence>
<dbReference type="InterPro" id="IPR027304">
    <property type="entry name" value="Trigger_fact/SurA_dom_sf"/>
</dbReference>
<dbReference type="InterPro" id="IPR000297">
    <property type="entry name" value="PPIase_PpiC"/>
</dbReference>
<evidence type="ECO:0000256" key="6">
    <source>
        <dbReference type="ARBA" id="ARBA00023235"/>
    </source>
</evidence>
<dbReference type="Gene3D" id="1.10.4030.10">
    <property type="entry name" value="Porin chaperone SurA, peptide-binding domain"/>
    <property type="match status" value="1"/>
</dbReference>
<evidence type="ECO:0000256" key="4">
    <source>
        <dbReference type="ARBA" id="ARBA00023110"/>
    </source>
</evidence>
<evidence type="ECO:0000256" key="2">
    <source>
        <dbReference type="ARBA" id="ARBA00022729"/>
    </source>
</evidence>